<dbReference type="Pfam" id="PF11391">
    <property type="entry name" value="DUF2798"/>
    <property type="match status" value="1"/>
</dbReference>
<dbReference type="Proteomes" id="UP000187651">
    <property type="component" value="Unassembled WGS sequence"/>
</dbReference>
<evidence type="ECO:0008006" key="4">
    <source>
        <dbReference type="Google" id="ProtNLM"/>
    </source>
</evidence>
<feature type="transmembrane region" description="Helical" evidence="1">
    <location>
        <begin position="82"/>
        <end position="107"/>
    </location>
</feature>
<evidence type="ECO:0000313" key="3">
    <source>
        <dbReference type="Proteomes" id="UP000187651"/>
    </source>
</evidence>
<proteinExistence type="predicted"/>
<dbReference type="RefSeq" id="WP_074522205.1">
    <property type="nucleotide sequence ID" value="NZ_FNHZ01000009.1"/>
</dbReference>
<feature type="transmembrane region" description="Helical" evidence="1">
    <location>
        <begin position="9"/>
        <end position="29"/>
    </location>
</feature>
<dbReference type="OrthoDB" id="7062363at2"/>
<organism evidence="2 3">
    <name type="scientific">Lachnospira pectinoschiza</name>
    <dbReference type="NCBI Taxonomy" id="28052"/>
    <lineage>
        <taxon>Bacteria</taxon>
        <taxon>Bacillati</taxon>
        <taxon>Bacillota</taxon>
        <taxon>Clostridia</taxon>
        <taxon>Lachnospirales</taxon>
        <taxon>Lachnospiraceae</taxon>
        <taxon>Lachnospira</taxon>
    </lineage>
</organism>
<evidence type="ECO:0000313" key="2">
    <source>
        <dbReference type="EMBL" id="SDN24350.1"/>
    </source>
</evidence>
<reference evidence="3" key="1">
    <citation type="submission" date="2016-10" db="EMBL/GenBank/DDBJ databases">
        <authorList>
            <person name="Varghese N."/>
            <person name="Submissions S."/>
        </authorList>
    </citation>
    <scope>NUCLEOTIDE SEQUENCE [LARGE SCALE GENOMIC DNA]</scope>
    <source>
        <strain evidence="3">M83</strain>
    </source>
</reference>
<feature type="transmembrane region" description="Helical" evidence="1">
    <location>
        <begin position="127"/>
        <end position="146"/>
    </location>
</feature>
<keyword evidence="1" id="KW-0472">Membrane</keyword>
<feature type="transmembrane region" description="Helical" evidence="1">
    <location>
        <begin position="49"/>
        <end position="70"/>
    </location>
</feature>
<dbReference type="AlphaFoldDB" id="A0A1G9ZSZ9"/>
<dbReference type="EMBL" id="FNHZ01000009">
    <property type="protein sequence ID" value="SDN24350.1"/>
    <property type="molecule type" value="Genomic_DNA"/>
</dbReference>
<evidence type="ECO:0000256" key="1">
    <source>
        <dbReference type="SAM" id="Phobius"/>
    </source>
</evidence>
<name>A0A1G9ZSZ9_9FIRM</name>
<sequence length="166" mass="18652">MPKTKFQDFIFTLIMVFVMVYAMVVYNIAGDKGGLTLECFRLAVFELPIMIPVGFILEFFIIGNLTKMVVFRHLTPADKPILITFFISGVTVAMMCPVMSAVASVLFKGATLNTFFTTWIGLTAHNLPMAFFWQFMYAGPFVRFVFKRICLPIMSLGKNSEAEVAA</sequence>
<accession>A0A1G9ZSZ9</accession>
<protein>
    <recommendedName>
        <fullName evidence="4">DUF2798 domain-containing protein</fullName>
    </recommendedName>
</protein>
<keyword evidence="1" id="KW-0812">Transmembrane</keyword>
<keyword evidence="3" id="KW-1185">Reference proteome</keyword>
<gene>
    <name evidence="2" type="ORF">SAMN05216544_2240</name>
</gene>
<keyword evidence="1" id="KW-1133">Transmembrane helix</keyword>
<dbReference type="InterPro" id="IPR021529">
    <property type="entry name" value="DUF2798"/>
</dbReference>